<organism evidence="1 2">
    <name type="scientific">Chitinophaga costaii</name>
    <dbReference type="NCBI Taxonomy" id="1335309"/>
    <lineage>
        <taxon>Bacteria</taxon>
        <taxon>Pseudomonadati</taxon>
        <taxon>Bacteroidota</taxon>
        <taxon>Chitinophagia</taxon>
        <taxon>Chitinophagales</taxon>
        <taxon>Chitinophagaceae</taxon>
        <taxon>Chitinophaga</taxon>
    </lineage>
</organism>
<proteinExistence type="predicted"/>
<gene>
    <name evidence="1" type="ORF">GA0116948_1294</name>
</gene>
<evidence type="ECO:0000313" key="1">
    <source>
        <dbReference type="EMBL" id="SCC64297.1"/>
    </source>
</evidence>
<dbReference type="RefSeq" id="WP_089715707.1">
    <property type="nucleotide sequence ID" value="NZ_QCYL01000025.1"/>
</dbReference>
<dbReference type="STRING" id="1335309.GA0116948_1294"/>
<dbReference type="AlphaFoldDB" id="A0A1C4G7X4"/>
<sequence>MDVLDKARANGGQKEEASLVNINGYVVESVTGPDPTIKDNVQSPNKVLPSVFPNEKTTDVQATIHSHTIKPLVDGDVDYSQSAEASRQ</sequence>
<protein>
    <submittedName>
        <fullName evidence="1">Uncharacterized protein</fullName>
    </submittedName>
</protein>
<keyword evidence="2" id="KW-1185">Reference proteome</keyword>
<reference evidence="1 2" key="1">
    <citation type="submission" date="2016-08" db="EMBL/GenBank/DDBJ databases">
        <authorList>
            <person name="Seilhamer J.J."/>
        </authorList>
    </citation>
    <scope>NUCLEOTIDE SEQUENCE [LARGE SCALE GENOMIC DNA]</scope>
    <source>
        <strain evidence="1 2">A37T2</strain>
    </source>
</reference>
<dbReference type="OrthoDB" id="2972467at2"/>
<evidence type="ECO:0000313" key="2">
    <source>
        <dbReference type="Proteomes" id="UP000242818"/>
    </source>
</evidence>
<name>A0A1C4G7X4_9BACT</name>
<dbReference type="EMBL" id="FMAR01000029">
    <property type="protein sequence ID" value="SCC64297.1"/>
    <property type="molecule type" value="Genomic_DNA"/>
</dbReference>
<accession>A0A1C4G7X4</accession>
<dbReference type="Proteomes" id="UP000242818">
    <property type="component" value="Unassembled WGS sequence"/>
</dbReference>